<dbReference type="SUPFAM" id="SSF52540">
    <property type="entry name" value="P-loop containing nucleoside triphosphate hydrolases"/>
    <property type="match status" value="1"/>
</dbReference>
<dbReference type="GO" id="GO:0003924">
    <property type="term" value="F:GTPase activity"/>
    <property type="evidence" value="ECO:0007669"/>
    <property type="project" value="InterPro"/>
</dbReference>
<feature type="region of interest" description="Disordered" evidence="3">
    <location>
        <begin position="123"/>
        <end position="144"/>
    </location>
</feature>
<dbReference type="PANTHER" id="PTHR45775">
    <property type="entry name" value="RAD, GEM/KIR FAMILY MEMBER 2, ISOFORM C"/>
    <property type="match status" value="1"/>
</dbReference>
<dbReference type="PROSITE" id="PS51419">
    <property type="entry name" value="RAB"/>
    <property type="match status" value="1"/>
</dbReference>
<keyword evidence="5" id="KW-1185">Reference proteome</keyword>
<dbReference type="InterPro" id="IPR001806">
    <property type="entry name" value="Small_GTPase"/>
</dbReference>
<sequence>MTKQSDFDMLEMLNNKEMKNKQNTKFAFPELLSLGISKGTRSEPNSRNCSFKKKRRHTNDFVRKNLHRNSLPLSPVALTRSSSDFFGNEIKQQFKRVRSFTLTSDGLVSDVLRYRRRKSSSSSVSSNYRSRFPSDASNSSNSWSCSSSCSTGYYRVSIMGANGVGKTALENCFMSSEYMSSSDLVIHEFDENTLTLVVDNEESTMEFIAFTSDQKDDLPVDAYVVVLSVHDSNSFTIAEGYLQYLRNKLDSDRPIILVANKIDLVRKRQITTEEARLLAKEFDCKYIETSAVLNHKVDELLVGILKQIKLKLNPEAIEKAVMMSQDKEKKHSSRKGPKKLLDKLFRRNCKSLSRLENLFDL</sequence>
<dbReference type="SMART" id="SM00173">
    <property type="entry name" value="RAS"/>
    <property type="match status" value="1"/>
</dbReference>
<protein>
    <submittedName>
        <fullName evidence="4">Rad and Gem related GTP binding protein 1</fullName>
    </submittedName>
</protein>
<evidence type="ECO:0000256" key="2">
    <source>
        <dbReference type="ARBA" id="ARBA00022553"/>
    </source>
</evidence>
<organism evidence="4 5">
    <name type="scientific">Mytilus galloprovincialis</name>
    <name type="common">Mediterranean mussel</name>
    <dbReference type="NCBI Taxonomy" id="29158"/>
    <lineage>
        <taxon>Eukaryota</taxon>
        <taxon>Metazoa</taxon>
        <taxon>Spiralia</taxon>
        <taxon>Lophotrochozoa</taxon>
        <taxon>Mollusca</taxon>
        <taxon>Bivalvia</taxon>
        <taxon>Autobranchia</taxon>
        <taxon>Pteriomorphia</taxon>
        <taxon>Mytilida</taxon>
        <taxon>Mytiloidea</taxon>
        <taxon>Mytilidae</taxon>
        <taxon>Mytilinae</taxon>
        <taxon>Mytilus</taxon>
    </lineage>
</organism>
<proteinExistence type="inferred from homology"/>
<evidence type="ECO:0000313" key="5">
    <source>
        <dbReference type="Proteomes" id="UP000596742"/>
    </source>
</evidence>
<dbReference type="GO" id="GO:0005246">
    <property type="term" value="F:calcium channel regulator activity"/>
    <property type="evidence" value="ECO:0007669"/>
    <property type="project" value="TreeGrafter"/>
</dbReference>
<comment type="similarity">
    <text evidence="1">Belongs to the small GTPase superfamily. RGK family.</text>
</comment>
<dbReference type="Proteomes" id="UP000596742">
    <property type="component" value="Unassembled WGS sequence"/>
</dbReference>
<dbReference type="GO" id="GO:0005886">
    <property type="term" value="C:plasma membrane"/>
    <property type="evidence" value="ECO:0007669"/>
    <property type="project" value="TreeGrafter"/>
</dbReference>
<dbReference type="InterPro" id="IPR027417">
    <property type="entry name" value="P-loop_NTPase"/>
</dbReference>
<evidence type="ECO:0000313" key="4">
    <source>
        <dbReference type="EMBL" id="VDI10358.1"/>
    </source>
</evidence>
<dbReference type="EMBL" id="UYJE01002402">
    <property type="protein sequence ID" value="VDI10358.1"/>
    <property type="molecule type" value="Genomic_DNA"/>
</dbReference>
<dbReference type="PANTHER" id="PTHR45775:SF6">
    <property type="entry name" value="RAD, GEM_KIR FAMILY MEMBER 2, ISOFORM C"/>
    <property type="match status" value="1"/>
</dbReference>
<dbReference type="OrthoDB" id="5239715at2759"/>
<reference evidence="4" key="1">
    <citation type="submission" date="2018-11" db="EMBL/GenBank/DDBJ databases">
        <authorList>
            <person name="Alioto T."/>
            <person name="Alioto T."/>
        </authorList>
    </citation>
    <scope>NUCLEOTIDE SEQUENCE</scope>
</reference>
<keyword evidence="2" id="KW-0597">Phosphoprotein</keyword>
<dbReference type="Gene3D" id="3.40.50.300">
    <property type="entry name" value="P-loop containing nucleotide triphosphate hydrolases"/>
    <property type="match status" value="1"/>
</dbReference>
<accession>A0A8B6CV57</accession>
<evidence type="ECO:0000256" key="1">
    <source>
        <dbReference type="ARBA" id="ARBA00008846"/>
    </source>
</evidence>
<dbReference type="Pfam" id="PF00071">
    <property type="entry name" value="Ras"/>
    <property type="match status" value="1"/>
</dbReference>
<dbReference type="PROSITE" id="PS51421">
    <property type="entry name" value="RAS"/>
    <property type="match status" value="1"/>
</dbReference>
<gene>
    <name evidence="4" type="ORF">MGAL_10B041041</name>
</gene>
<dbReference type="GO" id="GO:0005525">
    <property type="term" value="F:GTP binding"/>
    <property type="evidence" value="ECO:0007669"/>
    <property type="project" value="InterPro"/>
</dbReference>
<evidence type="ECO:0000256" key="3">
    <source>
        <dbReference type="SAM" id="MobiDB-lite"/>
    </source>
</evidence>
<name>A0A8B6CV57_MYTGA</name>
<dbReference type="SMART" id="SM00175">
    <property type="entry name" value="RAB"/>
    <property type="match status" value="1"/>
</dbReference>
<dbReference type="AlphaFoldDB" id="A0A8B6CV57"/>
<comment type="caution">
    <text evidence="4">The sequence shown here is derived from an EMBL/GenBank/DDBJ whole genome shotgun (WGS) entry which is preliminary data.</text>
</comment>
<dbReference type="PRINTS" id="PR00449">
    <property type="entry name" value="RASTRNSFRMNG"/>
</dbReference>
<dbReference type="InterPro" id="IPR051641">
    <property type="entry name" value="RGK_GTP-binding_reg"/>
</dbReference>